<reference evidence="4 8" key="1">
    <citation type="submission" date="2018-08" db="EMBL/GenBank/DDBJ databases">
        <title>Draft genome of Streptococcus sp .nov. Z2.</title>
        <authorList>
            <person name="Tian Z."/>
        </authorList>
    </citation>
    <scope>NUCLEOTIDE SEQUENCE [LARGE SCALE GENOMIC DNA]</scope>
    <source>
        <strain evidence="4 8">Z2</strain>
    </source>
</reference>
<dbReference type="InterPro" id="IPR002347">
    <property type="entry name" value="SDR_fam"/>
</dbReference>
<dbReference type="GO" id="GO:0016616">
    <property type="term" value="F:oxidoreductase activity, acting on the CH-OH group of donors, NAD or NADP as acceptor"/>
    <property type="evidence" value="ECO:0007669"/>
    <property type="project" value="TreeGrafter"/>
</dbReference>
<evidence type="ECO:0000313" key="5">
    <source>
        <dbReference type="EMBL" id="RFU52649.1"/>
    </source>
</evidence>
<accession>A0A372KK40</accession>
<evidence type="ECO:0000313" key="4">
    <source>
        <dbReference type="EMBL" id="RFU50421.1"/>
    </source>
</evidence>
<dbReference type="Gene3D" id="3.40.50.720">
    <property type="entry name" value="NAD(P)-binding Rossmann-like Domain"/>
    <property type="match status" value="1"/>
</dbReference>
<evidence type="ECO:0000313" key="3">
    <source>
        <dbReference type="EMBL" id="AXQ78036.1"/>
    </source>
</evidence>
<dbReference type="AlphaFoldDB" id="A0A372KK40"/>
<keyword evidence="8" id="KW-1185">Reference proteome</keyword>
<dbReference type="SUPFAM" id="SSF51735">
    <property type="entry name" value="NAD(P)-binding Rossmann-fold domains"/>
    <property type="match status" value="1"/>
</dbReference>
<dbReference type="EMBL" id="QVQY01000027">
    <property type="protein sequence ID" value="RFU50421.1"/>
    <property type="molecule type" value="Genomic_DNA"/>
</dbReference>
<dbReference type="EMBL" id="CP031733">
    <property type="protein sequence ID" value="AXQ78036.1"/>
    <property type="molecule type" value="Genomic_DNA"/>
</dbReference>
<evidence type="ECO:0000313" key="6">
    <source>
        <dbReference type="Proteomes" id="UP000246115"/>
    </source>
</evidence>
<dbReference type="PANTHER" id="PTHR42760">
    <property type="entry name" value="SHORT-CHAIN DEHYDROGENASES/REDUCTASES FAMILY MEMBER"/>
    <property type="match status" value="1"/>
</dbReference>
<dbReference type="FunFam" id="3.40.50.720:FF:000084">
    <property type="entry name" value="Short-chain dehydrogenase reductase"/>
    <property type="match status" value="1"/>
</dbReference>
<evidence type="ECO:0000313" key="8">
    <source>
        <dbReference type="Proteomes" id="UP000264056"/>
    </source>
</evidence>
<dbReference type="Proteomes" id="UP000262901">
    <property type="component" value="Unassembled WGS sequence"/>
</dbReference>
<evidence type="ECO:0000256" key="1">
    <source>
        <dbReference type="ARBA" id="ARBA00006484"/>
    </source>
</evidence>
<sequence length="268" mass="29280">MRGEYIMEILLDKQTAVIFGAGRGIGQAMAQVFAEAQATVYVADIMLENAQILAQDIVDQGYKAVAVSCDVSDYESVDAVLEKAEKETGRLDIIINNAGIVTLDSFLETSQEDIQKLFNINLLGANNGMQAGIKRMRKYDKGKIINTSSFAGRHALPEGFSHYGMTKAGIIYLTQAGAYAGADYNINVNAICPGIIRSQMWEKILDSYAQAEQDREEAWRTSLKHFIPLKRGDQKPEDIAYTALFLASDLADHITGQAINVDGGAAMN</sequence>
<dbReference type="CDD" id="cd05233">
    <property type="entry name" value="SDR_c"/>
    <property type="match status" value="1"/>
</dbReference>
<accession>A0A346NAJ1</accession>
<proteinExistence type="inferred from homology"/>
<organism evidence="5 7">
    <name type="scientific">Streptococcus chenjunshii</name>
    <dbReference type="NCBI Taxonomy" id="2173853"/>
    <lineage>
        <taxon>Bacteria</taxon>
        <taxon>Bacillati</taxon>
        <taxon>Bacillota</taxon>
        <taxon>Bacilli</taxon>
        <taxon>Lactobacillales</taxon>
        <taxon>Streptococcaceae</taxon>
        <taxon>Streptococcus</taxon>
    </lineage>
</organism>
<reference evidence="6" key="3">
    <citation type="submission" date="2018-08" db="EMBL/GenBank/DDBJ databases">
        <title>Streptococcus chenjunshii sp. nov., isolated from stools sample of the Tibetan antelope in the Qinghai-Tibet plateau, China.</title>
        <authorList>
            <person name="Tian Z."/>
        </authorList>
    </citation>
    <scope>NUCLEOTIDE SEQUENCE [LARGE SCALE GENOMIC DNA]</scope>
    <source>
        <strain evidence="6">Z15</strain>
    </source>
</reference>
<gene>
    <name evidence="3" type="ORF">DDV21_002580</name>
    <name evidence="4" type="ORF">DDV22_08715</name>
    <name evidence="5" type="ORF">DDV23_08555</name>
</gene>
<dbReference type="Pfam" id="PF13561">
    <property type="entry name" value="adh_short_C2"/>
    <property type="match status" value="1"/>
</dbReference>
<dbReference type="Proteomes" id="UP000264056">
    <property type="component" value="Unassembled WGS sequence"/>
</dbReference>
<dbReference type="PRINTS" id="PR00080">
    <property type="entry name" value="SDRFAMILY"/>
</dbReference>
<dbReference type="KEGG" id="schj:DDV21_002580"/>
<dbReference type="GO" id="GO:0008206">
    <property type="term" value="P:bile acid metabolic process"/>
    <property type="evidence" value="ECO:0007669"/>
    <property type="project" value="UniProtKB-ARBA"/>
</dbReference>
<reference evidence="5 7" key="2">
    <citation type="submission" date="2018-08" db="EMBL/GenBank/DDBJ databases">
        <title>Draft genome of Streptococcus sp. nov. Z1.</title>
        <authorList>
            <person name="Tian Z."/>
        </authorList>
    </citation>
    <scope>NUCLEOTIDE SEQUENCE [LARGE SCALE GENOMIC DNA]</scope>
    <source>
        <strain evidence="5">Z1</strain>
        <strain evidence="7">Z1(2018)</strain>
    </source>
</reference>
<keyword evidence="2" id="KW-0560">Oxidoreductase</keyword>
<dbReference type="PRINTS" id="PR00081">
    <property type="entry name" value="GDHRDH"/>
</dbReference>
<evidence type="ECO:0000256" key="2">
    <source>
        <dbReference type="ARBA" id="ARBA00023002"/>
    </source>
</evidence>
<reference evidence="3" key="4">
    <citation type="journal article" date="2019" name="Int. J. Syst. Evol. Microbiol.">
        <title>Streptococcus chenjunshii sp. nov. isolated from feces of Tibetan antelopes.</title>
        <authorList>
            <person name="Tian Z."/>
            <person name="Lu S."/>
            <person name="Jin D."/>
            <person name="Yang J."/>
            <person name="Pu J."/>
            <person name="Lai X.H."/>
            <person name="Bai X.N."/>
            <person name="Wu X.M."/>
            <person name="Li J."/>
            <person name="Wang S."/>
            <person name="Xu J."/>
        </authorList>
    </citation>
    <scope>NUCLEOTIDE SEQUENCE</scope>
    <source>
        <strain evidence="3">Z15</strain>
    </source>
</reference>
<dbReference type="OrthoDB" id="9803333at2"/>
<dbReference type="EMBL" id="QVQZ01000023">
    <property type="protein sequence ID" value="RFU52649.1"/>
    <property type="molecule type" value="Genomic_DNA"/>
</dbReference>
<protein>
    <submittedName>
        <fullName evidence="5">SDR family oxidoreductase</fullName>
    </submittedName>
</protein>
<comment type="similarity">
    <text evidence="1">Belongs to the short-chain dehydrogenases/reductases (SDR) family.</text>
</comment>
<dbReference type="PANTHER" id="PTHR42760:SF133">
    <property type="entry name" value="3-OXOACYL-[ACYL-CARRIER-PROTEIN] REDUCTASE"/>
    <property type="match status" value="1"/>
</dbReference>
<evidence type="ECO:0000313" key="7">
    <source>
        <dbReference type="Proteomes" id="UP000262901"/>
    </source>
</evidence>
<dbReference type="Proteomes" id="UP000246115">
    <property type="component" value="Chromosome"/>
</dbReference>
<name>A0A372KK40_9STRE</name>
<dbReference type="InterPro" id="IPR036291">
    <property type="entry name" value="NAD(P)-bd_dom_sf"/>
</dbReference>